<evidence type="ECO:0000256" key="4">
    <source>
        <dbReference type="ARBA" id="ARBA00022448"/>
    </source>
</evidence>
<keyword evidence="19" id="KW-1185">Reference proteome</keyword>
<dbReference type="AlphaFoldDB" id="D8QQU2"/>
<dbReference type="PROSITE" id="PS50075">
    <property type="entry name" value="CARRIER"/>
    <property type="match status" value="1"/>
</dbReference>
<feature type="domain" description="Carrier" evidence="17">
    <location>
        <begin position="20"/>
        <end position="95"/>
    </location>
</feature>
<dbReference type="SUPFAM" id="SSF47336">
    <property type="entry name" value="ACP-like"/>
    <property type="match status" value="1"/>
</dbReference>
<keyword evidence="12" id="KW-0496">Mitochondrion</keyword>
<dbReference type="HOGENOM" id="CLU_108696_0_3_1"/>
<dbReference type="GO" id="GO:0000036">
    <property type="term" value="F:acyl carrier activity"/>
    <property type="evidence" value="ECO:0000318"/>
    <property type="project" value="GO_Central"/>
</dbReference>
<evidence type="ECO:0000256" key="12">
    <source>
        <dbReference type="ARBA" id="ARBA00023128"/>
    </source>
</evidence>
<dbReference type="Gene3D" id="1.10.1200.10">
    <property type="entry name" value="ACP-like"/>
    <property type="match status" value="1"/>
</dbReference>
<evidence type="ECO:0000256" key="1">
    <source>
        <dbReference type="ARBA" id="ARBA00004173"/>
    </source>
</evidence>
<evidence type="ECO:0000256" key="11">
    <source>
        <dbReference type="ARBA" id="ARBA00023098"/>
    </source>
</evidence>
<gene>
    <name evidence="18" type="ORF">SELMODRAFT_72936</name>
</gene>
<evidence type="ECO:0000259" key="17">
    <source>
        <dbReference type="PROSITE" id="PS50075"/>
    </source>
</evidence>
<dbReference type="eggNOG" id="KOG1748">
    <property type="taxonomic scope" value="Eukaryota"/>
</dbReference>
<dbReference type="InterPro" id="IPR009081">
    <property type="entry name" value="PP-bd_ACP"/>
</dbReference>
<dbReference type="NCBIfam" id="NF002148">
    <property type="entry name" value="PRK00982.1-2"/>
    <property type="match status" value="1"/>
</dbReference>
<evidence type="ECO:0000256" key="8">
    <source>
        <dbReference type="ARBA" id="ARBA00022832"/>
    </source>
</evidence>
<keyword evidence="11" id="KW-0443">Lipid metabolism</keyword>
<comment type="pathway">
    <text evidence="2">Lipid metabolism; fatty acid biosynthesis.</text>
</comment>
<evidence type="ECO:0000256" key="13">
    <source>
        <dbReference type="ARBA" id="ARBA00023160"/>
    </source>
</evidence>
<dbReference type="KEGG" id="smo:SELMODRAFT_72936"/>
<dbReference type="STRING" id="88036.D8QQU2"/>
<dbReference type="EMBL" id="GL377565">
    <property type="protein sequence ID" value="EFJ38510.1"/>
    <property type="molecule type" value="Genomic_DNA"/>
</dbReference>
<dbReference type="GO" id="GO:0005739">
    <property type="term" value="C:mitochondrion"/>
    <property type="evidence" value="ECO:0000318"/>
    <property type="project" value="GO_Central"/>
</dbReference>
<dbReference type="InterPro" id="IPR003231">
    <property type="entry name" value="ACP"/>
</dbReference>
<dbReference type="PANTHER" id="PTHR20863">
    <property type="entry name" value="ACYL CARRIER PROTEIN"/>
    <property type="match status" value="1"/>
</dbReference>
<comment type="similarity">
    <text evidence="3">Belongs to the acyl carrier protein (ACP) family.</text>
</comment>
<evidence type="ECO:0000256" key="2">
    <source>
        <dbReference type="ARBA" id="ARBA00005194"/>
    </source>
</evidence>
<evidence type="ECO:0000256" key="14">
    <source>
        <dbReference type="ARBA" id="ARBA00057783"/>
    </source>
</evidence>
<dbReference type="InterPro" id="IPR006162">
    <property type="entry name" value="Ppantetheine_attach_site"/>
</dbReference>
<keyword evidence="4" id="KW-0813">Transport</keyword>
<feature type="non-terminal residue" evidence="18">
    <location>
        <position position="98"/>
    </location>
</feature>
<evidence type="ECO:0000256" key="7">
    <source>
        <dbReference type="ARBA" id="ARBA00022553"/>
    </source>
</evidence>
<dbReference type="InterPro" id="IPR036736">
    <property type="entry name" value="ACP-like_sf"/>
</dbReference>
<evidence type="ECO:0000256" key="5">
    <source>
        <dbReference type="ARBA" id="ARBA00022450"/>
    </source>
</evidence>
<dbReference type="GO" id="GO:0000035">
    <property type="term" value="F:acyl binding"/>
    <property type="evidence" value="ECO:0000318"/>
    <property type="project" value="GO_Central"/>
</dbReference>
<keyword evidence="10" id="KW-0249">Electron transport</keyword>
<keyword evidence="7" id="KW-0597">Phosphoprotein</keyword>
<keyword evidence="13 16" id="KW-0275">Fatty acid biosynthesis</keyword>
<reference evidence="18 19" key="1">
    <citation type="journal article" date="2011" name="Science">
        <title>The Selaginella genome identifies genetic changes associated with the evolution of vascular plants.</title>
        <authorList>
            <person name="Banks J.A."/>
            <person name="Nishiyama T."/>
            <person name="Hasebe M."/>
            <person name="Bowman J.L."/>
            <person name="Gribskov M."/>
            <person name="dePamphilis C."/>
            <person name="Albert V.A."/>
            <person name="Aono N."/>
            <person name="Aoyama T."/>
            <person name="Ambrose B.A."/>
            <person name="Ashton N.W."/>
            <person name="Axtell M.J."/>
            <person name="Barker E."/>
            <person name="Barker M.S."/>
            <person name="Bennetzen J.L."/>
            <person name="Bonawitz N.D."/>
            <person name="Chapple C."/>
            <person name="Cheng C."/>
            <person name="Correa L.G."/>
            <person name="Dacre M."/>
            <person name="DeBarry J."/>
            <person name="Dreyer I."/>
            <person name="Elias M."/>
            <person name="Engstrom E.M."/>
            <person name="Estelle M."/>
            <person name="Feng L."/>
            <person name="Finet C."/>
            <person name="Floyd S.K."/>
            <person name="Frommer W.B."/>
            <person name="Fujita T."/>
            <person name="Gramzow L."/>
            <person name="Gutensohn M."/>
            <person name="Harholt J."/>
            <person name="Hattori M."/>
            <person name="Heyl A."/>
            <person name="Hirai T."/>
            <person name="Hiwatashi Y."/>
            <person name="Ishikawa M."/>
            <person name="Iwata M."/>
            <person name="Karol K.G."/>
            <person name="Koehler B."/>
            <person name="Kolukisaoglu U."/>
            <person name="Kubo M."/>
            <person name="Kurata T."/>
            <person name="Lalonde S."/>
            <person name="Li K."/>
            <person name="Li Y."/>
            <person name="Litt A."/>
            <person name="Lyons E."/>
            <person name="Manning G."/>
            <person name="Maruyama T."/>
            <person name="Michael T.P."/>
            <person name="Mikami K."/>
            <person name="Miyazaki S."/>
            <person name="Morinaga S."/>
            <person name="Murata T."/>
            <person name="Mueller-Roeber B."/>
            <person name="Nelson D.R."/>
            <person name="Obara M."/>
            <person name="Oguri Y."/>
            <person name="Olmstead R.G."/>
            <person name="Onodera N."/>
            <person name="Petersen B.L."/>
            <person name="Pils B."/>
            <person name="Prigge M."/>
            <person name="Rensing S.A."/>
            <person name="Riano-Pachon D.M."/>
            <person name="Roberts A.W."/>
            <person name="Sato Y."/>
            <person name="Scheller H.V."/>
            <person name="Schulz B."/>
            <person name="Schulz C."/>
            <person name="Shakirov E.V."/>
            <person name="Shibagaki N."/>
            <person name="Shinohara N."/>
            <person name="Shippen D.E."/>
            <person name="Soerensen I."/>
            <person name="Sotooka R."/>
            <person name="Sugimoto N."/>
            <person name="Sugita M."/>
            <person name="Sumikawa N."/>
            <person name="Tanurdzic M."/>
            <person name="Theissen G."/>
            <person name="Ulvskov P."/>
            <person name="Wakazuki S."/>
            <person name="Weng J.K."/>
            <person name="Willats W.W."/>
            <person name="Wipf D."/>
            <person name="Wolf P.G."/>
            <person name="Yang L."/>
            <person name="Zimmer A.D."/>
            <person name="Zhu Q."/>
            <person name="Mitros T."/>
            <person name="Hellsten U."/>
            <person name="Loque D."/>
            <person name="Otillar R."/>
            <person name="Salamov A."/>
            <person name="Schmutz J."/>
            <person name="Shapiro H."/>
            <person name="Lindquist E."/>
            <person name="Lucas S."/>
            <person name="Rokhsar D."/>
            <person name="Grigoriev I.V."/>
        </authorList>
    </citation>
    <scope>NUCLEOTIDE SEQUENCE [LARGE SCALE GENOMIC DNA]</scope>
</reference>
<comment type="subunit">
    <text evidence="15">Complex I is composed of at least 49 different subunits.</text>
</comment>
<dbReference type="Proteomes" id="UP000001514">
    <property type="component" value="Unassembled WGS sequence"/>
</dbReference>
<dbReference type="OrthoDB" id="448946at2759"/>
<dbReference type="PANTHER" id="PTHR20863:SF28">
    <property type="entry name" value="ACYL CARRIER PROTEIN, MITOCHONDRIAL"/>
    <property type="match status" value="1"/>
</dbReference>
<evidence type="ECO:0000313" key="19">
    <source>
        <dbReference type="Proteomes" id="UP000001514"/>
    </source>
</evidence>
<evidence type="ECO:0000256" key="15">
    <source>
        <dbReference type="ARBA" id="ARBA00063067"/>
    </source>
</evidence>
<dbReference type="Pfam" id="PF00550">
    <property type="entry name" value="PP-binding"/>
    <property type="match status" value="1"/>
</dbReference>
<comment type="subcellular location">
    <subcellularLocation>
        <location evidence="1">Mitochondrion</location>
    </subcellularLocation>
</comment>
<evidence type="ECO:0000256" key="6">
    <source>
        <dbReference type="ARBA" id="ARBA00022516"/>
    </source>
</evidence>
<accession>D8QQU2</accession>
<evidence type="ECO:0000313" key="18">
    <source>
        <dbReference type="EMBL" id="EFJ38510.1"/>
    </source>
</evidence>
<keyword evidence="6 16" id="KW-0444">Lipid biosynthesis</keyword>
<dbReference type="PROSITE" id="PS00012">
    <property type="entry name" value="PHOSPHOPANTETHEINE"/>
    <property type="match status" value="1"/>
</dbReference>
<comment type="function">
    <text evidence="14">Carrier of the growing fatty acid chain in fatty acid biosynthesis. May be involved in the synthesis of short and medium chain fatty acids. Accessory and non-catalytic subunit of the mitochondrial membrane respiratory chain NADH dehydrogenase (Complex I), which functions in the transfer of electrons from NADH to the respiratory chain.</text>
</comment>
<sequence length="98" mass="11005">WGLLWRRWMSAPAQDGISEKEALDRVMMIVKAHPKVNPAKLTQSSHFMNDLGLDSLDVVEIVMGFEEEFVLYIPDEVADKLVSVPAAVDFVAKHPKAK</sequence>
<dbReference type="Gramene" id="EFJ38510">
    <property type="protein sequence ID" value="EFJ38510"/>
    <property type="gene ID" value="SELMODRAFT_72936"/>
</dbReference>
<feature type="non-terminal residue" evidence="18">
    <location>
        <position position="1"/>
    </location>
</feature>
<evidence type="ECO:0000256" key="9">
    <source>
        <dbReference type="ARBA" id="ARBA00022946"/>
    </source>
</evidence>
<dbReference type="InParanoid" id="D8QQU2"/>
<dbReference type="FunFam" id="1.10.1200.10:FF:000003">
    <property type="entry name" value="Acyl carrier protein"/>
    <property type="match status" value="1"/>
</dbReference>
<keyword evidence="5 16" id="KW-0596">Phosphopantetheine</keyword>
<dbReference type="NCBIfam" id="TIGR00517">
    <property type="entry name" value="acyl_carrier"/>
    <property type="match status" value="1"/>
</dbReference>
<keyword evidence="8" id="KW-0276">Fatty acid metabolism</keyword>
<proteinExistence type="inferred from homology"/>
<keyword evidence="9" id="KW-0809">Transit peptide</keyword>
<evidence type="ECO:0000256" key="16">
    <source>
        <dbReference type="RuleBase" id="RU000722"/>
    </source>
</evidence>
<organism evidence="19">
    <name type="scientific">Selaginella moellendorffii</name>
    <name type="common">Spikemoss</name>
    <dbReference type="NCBI Taxonomy" id="88036"/>
    <lineage>
        <taxon>Eukaryota</taxon>
        <taxon>Viridiplantae</taxon>
        <taxon>Streptophyta</taxon>
        <taxon>Embryophyta</taxon>
        <taxon>Tracheophyta</taxon>
        <taxon>Lycopodiopsida</taxon>
        <taxon>Selaginellales</taxon>
        <taxon>Selaginellaceae</taxon>
        <taxon>Selaginella</taxon>
    </lineage>
</organism>
<evidence type="ECO:0000256" key="10">
    <source>
        <dbReference type="ARBA" id="ARBA00022982"/>
    </source>
</evidence>
<name>D8QQU2_SELML</name>
<protein>
    <recommendedName>
        <fullName evidence="16">Acyl carrier protein</fullName>
    </recommendedName>
</protein>
<dbReference type="HAMAP" id="MF_01217">
    <property type="entry name" value="Acyl_carrier"/>
    <property type="match status" value="1"/>
</dbReference>
<evidence type="ECO:0000256" key="3">
    <source>
        <dbReference type="ARBA" id="ARBA00010930"/>
    </source>
</evidence>